<evidence type="ECO:0000313" key="1">
    <source>
        <dbReference type="EMBL" id="MFC4735056.1"/>
    </source>
</evidence>
<organism evidence="1 2">
    <name type="scientific">Bacillus daqingensis</name>
    <dbReference type="NCBI Taxonomy" id="872396"/>
    <lineage>
        <taxon>Bacteria</taxon>
        <taxon>Bacillati</taxon>
        <taxon>Bacillota</taxon>
        <taxon>Bacilli</taxon>
        <taxon>Bacillales</taxon>
        <taxon>Bacillaceae</taxon>
        <taxon>Bacillus</taxon>
    </lineage>
</organism>
<proteinExistence type="predicted"/>
<name>A0ABV9NRY0_9BACI</name>
<evidence type="ECO:0000313" key="2">
    <source>
        <dbReference type="Proteomes" id="UP001595896"/>
    </source>
</evidence>
<dbReference type="InterPro" id="IPR025004">
    <property type="entry name" value="SenN/SenS"/>
</dbReference>
<reference evidence="2" key="1">
    <citation type="journal article" date="2019" name="Int. J. Syst. Evol. Microbiol.">
        <title>The Global Catalogue of Microorganisms (GCM) 10K type strain sequencing project: providing services to taxonomists for standard genome sequencing and annotation.</title>
        <authorList>
            <consortium name="The Broad Institute Genomics Platform"/>
            <consortium name="The Broad Institute Genome Sequencing Center for Infectious Disease"/>
            <person name="Wu L."/>
            <person name="Ma J."/>
        </authorList>
    </citation>
    <scope>NUCLEOTIDE SEQUENCE [LARGE SCALE GENOMIC DNA]</scope>
    <source>
        <strain evidence="2">JCM 12165</strain>
    </source>
</reference>
<dbReference type="Pfam" id="PF13040">
    <property type="entry name" value="Fur_reg_FbpB"/>
    <property type="match status" value="1"/>
</dbReference>
<dbReference type="EMBL" id="JBHSGK010000001">
    <property type="protein sequence ID" value="MFC4735056.1"/>
    <property type="molecule type" value="Genomic_DNA"/>
</dbReference>
<sequence length="46" mass="5544">MRRINRTSFEELVEQNKRDIMNDQQAVSEIEEKLDSKYEKQLKADS</sequence>
<accession>A0ABV9NRY0</accession>
<keyword evidence="2" id="KW-1185">Reference proteome</keyword>
<dbReference type="RefSeq" id="WP_377907680.1">
    <property type="nucleotide sequence ID" value="NZ_JBHSGK010000001.1"/>
</dbReference>
<comment type="caution">
    <text evidence="1">The sequence shown here is derived from an EMBL/GenBank/DDBJ whole genome shotgun (WGS) entry which is preliminary data.</text>
</comment>
<dbReference type="Proteomes" id="UP001595896">
    <property type="component" value="Unassembled WGS sequence"/>
</dbReference>
<protein>
    <submittedName>
        <fullName evidence="1">FbpB family small basic protein</fullName>
    </submittedName>
</protein>
<gene>
    <name evidence="1" type="ORF">ACFO4L_00535</name>
</gene>